<dbReference type="Pfam" id="PF01044">
    <property type="entry name" value="Vinculin"/>
    <property type="match status" value="1"/>
</dbReference>
<organism evidence="6 7">
    <name type="scientific">Timema podura</name>
    <name type="common">Walking stick</name>
    <dbReference type="NCBI Taxonomy" id="61482"/>
    <lineage>
        <taxon>Eukaryota</taxon>
        <taxon>Metazoa</taxon>
        <taxon>Ecdysozoa</taxon>
        <taxon>Arthropoda</taxon>
        <taxon>Hexapoda</taxon>
        <taxon>Insecta</taxon>
        <taxon>Pterygota</taxon>
        <taxon>Neoptera</taxon>
        <taxon>Polyneoptera</taxon>
        <taxon>Phasmatodea</taxon>
        <taxon>Timematodea</taxon>
        <taxon>Timematoidea</taxon>
        <taxon>Timematidae</taxon>
        <taxon>Timema</taxon>
    </lineage>
</organism>
<evidence type="ECO:0000313" key="7">
    <source>
        <dbReference type="Proteomes" id="UP001153148"/>
    </source>
</evidence>
<dbReference type="EMBL" id="CAJPIN010123670">
    <property type="protein sequence ID" value="CAG2069243.1"/>
    <property type="molecule type" value="Genomic_DNA"/>
</dbReference>
<sequence>WYDLDHHFSSLGTEEDQEATDMLVGNAQNLMQSVKETVRAAESASIKIRTDAGIQLRWVRKQPWYQDSEEASISALHLLSRRTSYSLQGHFKTTADNKYTVDTQTRYF</sequence>
<accession>A0ABN7PUC6</accession>
<dbReference type="Gene3D" id="1.20.120.230">
    <property type="entry name" value="Alpha-catenin/vinculin-like"/>
    <property type="match status" value="1"/>
</dbReference>
<comment type="similarity">
    <text evidence="2">Belongs to the vinculin/alpha-catenin family.</text>
</comment>
<feature type="non-terminal residue" evidence="6">
    <location>
        <position position="1"/>
    </location>
</feature>
<comment type="subcellular location">
    <subcellularLocation>
        <location evidence="1">Cytoplasm</location>
    </subcellularLocation>
</comment>
<dbReference type="InterPro" id="IPR036723">
    <property type="entry name" value="Alpha-catenin/vinculin-like_sf"/>
</dbReference>
<protein>
    <recommendedName>
        <fullName evidence="3">Vinculin</fullName>
    </recommendedName>
</protein>
<dbReference type="Proteomes" id="UP001153148">
    <property type="component" value="Unassembled WGS sequence"/>
</dbReference>
<reference evidence="6" key="1">
    <citation type="submission" date="2021-03" db="EMBL/GenBank/DDBJ databases">
        <authorList>
            <person name="Tran Van P."/>
        </authorList>
    </citation>
    <scope>NUCLEOTIDE SEQUENCE</scope>
</reference>
<evidence type="ECO:0000256" key="2">
    <source>
        <dbReference type="ARBA" id="ARBA00008376"/>
    </source>
</evidence>
<gene>
    <name evidence="6" type="ORF">TPAB3V08_LOCUS16186</name>
</gene>
<dbReference type="InterPro" id="IPR017997">
    <property type="entry name" value="Vinculin"/>
</dbReference>
<evidence type="ECO:0000256" key="3">
    <source>
        <dbReference type="ARBA" id="ARBA00014125"/>
    </source>
</evidence>
<keyword evidence="7" id="KW-1185">Reference proteome</keyword>
<evidence type="ECO:0000256" key="4">
    <source>
        <dbReference type="ARBA" id="ARBA00022490"/>
    </source>
</evidence>
<keyword evidence="5" id="KW-0009">Actin-binding</keyword>
<name>A0ABN7PUC6_TIMPD</name>
<dbReference type="InterPro" id="IPR006077">
    <property type="entry name" value="Vinculin/catenin"/>
</dbReference>
<evidence type="ECO:0000256" key="5">
    <source>
        <dbReference type="ARBA" id="ARBA00023203"/>
    </source>
</evidence>
<proteinExistence type="inferred from homology"/>
<evidence type="ECO:0000256" key="1">
    <source>
        <dbReference type="ARBA" id="ARBA00004496"/>
    </source>
</evidence>
<evidence type="ECO:0000313" key="6">
    <source>
        <dbReference type="EMBL" id="CAG2069243.1"/>
    </source>
</evidence>
<dbReference type="SUPFAM" id="SSF47220">
    <property type="entry name" value="alpha-catenin/vinculin-like"/>
    <property type="match status" value="1"/>
</dbReference>
<comment type="caution">
    <text evidence="6">The sequence shown here is derived from an EMBL/GenBank/DDBJ whole genome shotgun (WGS) entry which is preliminary data.</text>
</comment>
<keyword evidence="4" id="KW-0963">Cytoplasm</keyword>
<dbReference type="PANTHER" id="PTHR46180">
    <property type="entry name" value="VINCULIN"/>
    <property type="match status" value="1"/>
</dbReference>